<gene>
    <name evidence="1" type="ORF">E4Q23_20685</name>
</gene>
<dbReference type="Proteomes" id="UP000749010">
    <property type="component" value="Unassembled WGS sequence"/>
</dbReference>
<accession>A0ABX1U2P1</accession>
<sequence length="83" mass="8076">MTSPISARYSLAPYLLNALASLAMVACGGSDDSTTIAGAPTIGATTAGDASVSIALIAQALLAAEAGFINGITLSINGGKYLS</sequence>
<proteinExistence type="predicted"/>
<protein>
    <submittedName>
        <fullName evidence="1">Uncharacterized protein</fullName>
    </submittedName>
</protein>
<dbReference type="EMBL" id="SPMY01000080">
    <property type="protein sequence ID" value="NMQ29960.1"/>
    <property type="molecule type" value="Genomic_DNA"/>
</dbReference>
<comment type="caution">
    <text evidence="1">The sequence shown here is derived from an EMBL/GenBank/DDBJ whole genome shotgun (WGS) entry which is preliminary data.</text>
</comment>
<dbReference type="RefSeq" id="WP_169068411.1">
    <property type="nucleotide sequence ID" value="NZ_SPMY01000080.1"/>
</dbReference>
<reference evidence="1 2" key="1">
    <citation type="submission" date="2019-03" db="EMBL/GenBank/DDBJ databases">
        <title>Metabolic reconstructions from genomes of highly enriched 'Candidatus Accumulibacter' and 'Candidatus Competibacter' bioreactor populations.</title>
        <authorList>
            <person name="Annavajhala M.K."/>
            <person name="Welles L."/>
            <person name="Abbas B."/>
            <person name="Sorokin D."/>
            <person name="Park H."/>
            <person name="Van Loosdrecht M."/>
            <person name="Chandran K."/>
        </authorList>
    </citation>
    <scope>NUCLEOTIDE SEQUENCE [LARGE SCALE GENOMIC DNA]</scope>
    <source>
        <strain evidence="1 2">SBR_S</strain>
    </source>
</reference>
<organism evidence="1 2">
    <name type="scientific">Candidatus Accumulibacter phosphatis</name>
    <dbReference type="NCBI Taxonomy" id="327160"/>
    <lineage>
        <taxon>Bacteria</taxon>
        <taxon>Pseudomonadati</taxon>
        <taxon>Pseudomonadota</taxon>
        <taxon>Betaproteobacteria</taxon>
        <taxon>Candidatus Accumulibacter</taxon>
    </lineage>
</organism>
<evidence type="ECO:0000313" key="1">
    <source>
        <dbReference type="EMBL" id="NMQ29960.1"/>
    </source>
</evidence>
<keyword evidence="2" id="KW-1185">Reference proteome</keyword>
<evidence type="ECO:0000313" key="2">
    <source>
        <dbReference type="Proteomes" id="UP000749010"/>
    </source>
</evidence>
<name>A0ABX1U2P1_9PROT</name>